<sequence>MRLISRYILQEYLRVLSILAPAVVGLYLLVDFFEKLDEFMAVKGGLSLAWRYYLYRVPAVIEELLPLVLFLSALITLALLARGHELLALRACGFSPWEILAPLVLTTLAMATLSIPLSEALVPWATAKAEELWQVELKKERPRGILIGERLYFKGEDGFYLGLVLDPEGRRLKDFCFLAVSSYPLPRLILWAKEATWEGGVWRLKDGEKRQLEQQTYQRSLFEEKLVSLKASPEDFLALKRPPEVKDLFALWGQIELFSRAGLKTAPLVTEFFRRIIYPFMAPALFLLGGTFFVSRRGKHIIATGISLGLVLGVAAWIIWGLANTLATSGRIYPPLVVATPPLLFALGGLWLLKKSST</sequence>
<dbReference type="EMBL" id="CP048877">
    <property type="protein sequence ID" value="QIJ71036.1"/>
    <property type="molecule type" value="Genomic_DNA"/>
</dbReference>
<reference evidence="6 7" key="1">
    <citation type="submission" date="2020-02" db="EMBL/GenBank/DDBJ databases">
        <title>Genome analysis of Thermosulfuriphilus ammonigenes ST65T, an anaerobic thermophilic chemolithoautotrophic bacterium isolated from a deep-sea hydrothermal vent.</title>
        <authorList>
            <person name="Slobodkina G."/>
            <person name="Allioux M."/>
            <person name="Merkel A."/>
            <person name="Alain K."/>
            <person name="Jebbar M."/>
            <person name="Slobodkin A."/>
        </authorList>
    </citation>
    <scope>NUCLEOTIDE SEQUENCE [LARGE SCALE GENOMIC DNA]</scope>
    <source>
        <strain evidence="6 7">ST65</strain>
    </source>
</reference>
<gene>
    <name evidence="6" type="ORF">G4V39_01560</name>
</gene>
<protein>
    <submittedName>
        <fullName evidence="6">YjgP/YjgQ family permease</fullName>
    </submittedName>
</protein>
<keyword evidence="7" id="KW-1185">Reference proteome</keyword>
<dbReference type="InterPro" id="IPR005495">
    <property type="entry name" value="LptG/LptF_permease"/>
</dbReference>
<evidence type="ECO:0000256" key="4">
    <source>
        <dbReference type="ARBA" id="ARBA00022989"/>
    </source>
</evidence>
<keyword evidence="3" id="KW-0812">Transmembrane</keyword>
<evidence type="ECO:0000313" key="6">
    <source>
        <dbReference type="EMBL" id="QIJ71036.1"/>
    </source>
</evidence>
<accession>A0A6G7PTZ9</accession>
<name>A0A6G7PTZ9_9BACT</name>
<dbReference type="RefSeq" id="WP_166031258.1">
    <property type="nucleotide sequence ID" value="NZ_CP048877.1"/>
</dbReference>
<evidence type="ECO:0000256" key="2">
    <source>
        <dbReference type="ARBA" id="ARBA00022475"/>
    </source>
</evidence>
<dbReference type="GO" id="GO:0015920">
    <property type="term" value="P:lipopolysaccharide transport"/>
    <property type="evidence" value="ECO:0007669"/>
    <property type="project" value="TreeGrafter"/>
</dbReference>
<dbReference type="KEGG" id="tav:G4V39_01560"/>
<dbReference type="AlphaFoldDB" id="A0A6G7PTZ9"/>
<comment type="subcellular location">
    <subcellularLocation>
        <location evidence="1">Cell membrane</location>
        <topology evidence="1">Multi-pass membrane protein</topology>
    </subcellularLocation>
</comment>
<proteinExistence type="predicted"/>
<dbReference type="Proteomes" id="UP000502179">
    <property type="component" value="Chromosome"/>
</dbReference>
<evidence type="ECO:0000256" key="3">
    <source>
        <dbReference type="ARBA" id="ARBA00022692"/>
    </source>
</evidence>
<dbReference type="PANTHER" id="PTHR33529">
    <property type="entry name" value="SLR0882 PROTEIN-RELATED"/>
    <property type="match status" value="1"/>
</dbReference>
<dbReference type="Pfam" id="PF03739">
    <property type="entry name" value="LptF_LptG"/>
    <property type="match status" value="1"/>
</dbReference>
<dbReference type="PANTHER" id="PTHR33529:SF6">
    <property type="entry name" value="YJGP_YJGQ FAMILY PERMEASE"/>
    <property type="match status" value="1"/>
</dbReference>
<evidence type="ECO:0000256" key="5">
    <source>
        <dbReference type="ARBA" id="ARBA00023136"/>
    </source>
</evidence>
<evidence type="ECO:0000313" key="7">
    <source>
        <dbReference type="Proteomes" id="UP000502179"/>
    </source>
</evidence>
<dbReference type="GO" id="GO:0043190">
    <property type="term" value="C:ATP-binding cassette (ABC) transporter complex"/>
    <property type="evidence" value="ECO:0007669"/>
    <property type="project" value="TreeGrafter"/>
</dbReference>
<keyword evidence="4" id="KW-1133">Transmembrane helix</keyword>
<evidence type="ECO:0000256" key="1">
    <source>
        <dbReference type="ARBA" id="ARBA00004651"/>
    </source>
</evidence>
<organism evidence="6 7">
    <name type="scientific">Thermosulfuriphilus ammonigenes</name>
    <dbReference type="NCBI Taxonomy" id="1936021"/>
    <lineage>
        <taxon>Bacteria</taxon>
        <taxon>Pseudomonadati</taxon>
        <taxon>Thermodesulfobacteriota</taxon>
        <taxon>Thermodesulfobacteria</taxon>
        <taxon>Thermodesulfobacteriales</taxon>
        <taxon>Thermodesulfobacteriaceae</taxon>
        <taxon>Thermosulfuriphilus</taxon>
    </lineage>
</organism>
<keyword evidence="5" id="KW-0472">Membrane</keyword>
<keyword evidence="2" id="KW-1003">Cell membrane</keyword>